<dbReference type="InterPro" id="IPR002347">
    <property type="entry name" value="SDR_fam"/>
</dbReference>
<reference evidence="3" key="1">
    <citation type="submission" date="2020-05" db="UniProtKB">
        <authorList>
            <consortium name="EnsemblMetazoa"/>
        </authorList>
    </citation>
    <scope>IDENTIFICATION</scope>
    <source>
        <strain evidence="3">Yale</strain>
    </source>
</reference>
<dbReference type="GO" id="GO:0004022">
    <property type="term" value="F:alcohol dehydrogenase (NAD+) activity"/>
    <property type="evidence" value="ECO:0007669"/>
    <property type="project" value="InterPro"/>
</dbReference>
<dbReference type="PhylomeDB" id="A0A1B0FQR8"/>
<comment type="similarity">
    <text evidence="1">Belongs to the short-chain dehydrogenases/reductases (SDR) family.</text>
</comment>
<dbReference type="PANTHER" id="PTHR44229:SF8">
    <property type="entry name" value="ALCOHOL DEHYDROGENASE-RELATED"/>
    <property type="match status" value="1"/>
</dbReference>
<dbReference type="VEuPathDB" id="VectorBase:GMOY006204"/>
<dbReference type="InterPro" id="IPR002426">
    <property type="entry name" value="ADH_Ceratitis-type"/>
</dbReference>
<dbReference type="InterPro" id="IPR036291">
    <property type="entry name" value="NAD(P)-bd_dom_sf"/>
</dbReference>
<proteinExistence type="inferred from homology"/>
<dbReference type="EnsemblMetazoa" id="GMOY006204-RA">
    <property type="protein sequence ID" value="GMOY006204-PA"/>
    <property type="gene ID" value="GMOY006204"/>
</dbReference>
<dbReference type="Proteomes" id="UP000092444">
    <property type="component" value="Unassembled WGS sequence"/>
</dbReference>
<evidence type="ECO:0000313" key="3">
    <source>
        <dbReference type="EnsemblMetazoa" id="GMOY006204-PA"/>
    </source>
</evidence>
<protein>
    <submittedName>
        <fullName evidence="3">Uncharacterized protein</fullName>
    </submittedName>
</protein>
<name>A0A1B0FQR8_GLOMM</name>
<keyword evidence="4" id="KW-1185">Reference proteome</keyword>
<dbReference type="STRING" id="37546.A0A1B0FQR8"/>
<dbReference type="EMBL" id="CCAG010019255">
    <property type="status" value="NOT_ANNOTATED_CDS"/>
    <property type="molecule type" value="Genomic_DNA"/>
</dbReference>
<dbReference type="AlphaFoldDB" id="A0A1B0FQR8"/>
<dbReference type="PRINTS" id="PR01169">
    <property type="entry name" value="CERATITISADH"/>
</dbReference>
<dbReference type="GO" id="GO:0005737">
    <property type="term" value="C:cytoplasm"/>
    <property type="evidence" value="ECO:0007669"/>
    <property type="project" value="TreeGrafter"/>
</dbReference>
<dbReference type="Gene3D" id="3.40.50.720">
    <property type="entry name" value="NAD(P)-binding Rossmann-like Domain"/>
    <property type="match status" value="1"/>
</dbReference>
<sequence length="198" mass="21717">MNELKTNVFHVGKGVDISCYHLCLCDVLVNGVSILSDPNIEATINVNLLGLINRTVISSPYMDKTQHARRGLVSNIDSVVGLEPCASLVICSSSKFGVIDFTRSTGVPYVAITAICPDITLITLMPMVLELPDCDTCAYLKPLIDDFFKGDIQSASKCGDHLVEIIEMSQNGAHWINDQSKLRLVEPKVFWELSGFII</sequence>
<dbReference type="PRINTS" id="PR01167">
    <property type="entry name" value="INSADHFAMILY"/>
</dbReference>
<evidence type="ECO:0000256" key="2">
    <source>
        <dbReference type="ARBA" id="ARBA00023002"/>
    </source>
</evidence>
<dbReference type="PANTHER" id="PTHR44229">
    <property type="entry name" value="15-HYDROXYPROSTAGLANDIN DEHYDROGENASE [NAD(+)]"/>
    <property type="match status" value="1"/>
</dbReference>
<dbReference type="Pfam" id="PF00106">
    <property type="entry name" value="adh_short"/>
    <property type="match status" value="1"/>
</dbReference>
<organism evidence="3 4">
    <name type="scientific">Glossina morsitans morsitans</name>
    <name type="common">Savannah tsetse fly</name>
    <dbReference type="NCBI Taxonomy" id="37546"/>
    <lineage>
        <taxon>Eukaryota</taxon>
        <taxon>Metazoa</taxon>
        <taxon>Ecdysozoa</taxon>
        <taxon>Arthropoda</taxon>
        <taxon>Hexapoda</taxon>
        <taxon>Insecta</taxon>
        <taxon>Pterygota</taxon>
        <taxon>Neoptera</taxon>
        <taxon>Endopterygota</taxon>
        <taxon>Diptera</taxon>
        <taxon>Brachycera</taxon>
        <taxon>Muscomorpha</taxon>
        <taxon>Hippoboscoidea</taxon>
        <taxon>Glossinidae</taxon>
        <taxon>Glossina</taxon>
    </lineage>
</organism>
<dbReference type="SUPFAM" id="SSF51735">
    <property type="entry name" value="NAD(P)-binding Rossmann-fold domains"/>
    <property type="match status" value="1"/>
</dbReference>
<evidence type="ECO:0000313" key="4">
    <source>
        <dbReference type="Proteomes" id="UP000092444"/>
    </source>
</evidence>
<keyword evidence="2" id="KW-0560">Oxidoreductase</keyword>
<evidence type="ECO:0000256" key="1">
    <source>
        <dbReference type="ARBA" id="ARBA00006484"/>
    </source>
</evidence>
<accession>A0A1B0FQR8</accession>